<reference evidence="3" key="2">
    <citation type="submission" date="2025-08" db="UniProtKB">
        <authorList>
            <consortium name="RefSeq"/>
        </authorList>
    </citation>
    <scope>IDENTIFICATION</scope>
</reference>
<dbReference type="Pfam" id="PF24626">
    <property type="entry name" value="SH3_Tf2-1"/>
    <property type="match status" value="1"/>
</dbReference>
<evidence type="ECO:0000313" key="2">
    <source>
        <dbReference type="Proteomes" id="UP000694930"/>
    </source>
</evidence>
<organism evidence="2 3">
    <name type="scientific">Solanum pennellii</name>
    <name type="common">Tomato</name>
    <name type="synonym">Lycopersicon pennellii</name>
    <dbReference type="NCBI Taxonomy" id="28526"/>
    <lineage>
        <taxon>Eukaryota</taxon>
        <taxon>Viridiplantae</taxon>
        <taxon>Streptophyta</taxon>
        <taxon>Embryophyta</taxon>
        <taxon>Tracheophyta</taxon>
        <taxon>Spermatophyta</taxon>
        <taxon>Magnoliopsida</taxon>
        <taxon>eudicotyledons</taxon>
        <taxon>Gunneridae</taxon>
        <taxon>Pentapetalae</taxon>
        <taxon>asterids</taxon>
        <taxon>lamiids</taxon>
        <taxon>Solanales</taxon>
        <taxon>Solanaceae</taxon>
        <taxon>Solanoideae</taxon>
        <taxon>Solaneae</taxon>
        <taxon>Solanum</taxon>
        <taxon>Solanum subgen. Lycopersicon</taxon>
    </lineage>
</organism>
<evidence type="ECO:0000313" key="3">
    <source>
        <dbReference type="RefSeq" id="XP_027772658.1"/>
    </source>
</evidence>
<dbReference type="PANTHER" id="PTHR46148:SF60">
    <property type="entry name" value="CHROMO DOMAIN-CONTAINING PROTEIN"/>
    <property type="match status" value="1"/>
</dbReference>
<dbReference type="Proteomes" id="UP000694930">
    <property type="component" value="Chromosome 5"/>
</dbReference>
<dbReference type="PANTHER" id="PTHR46148">
    <property type="entry name" value="CHROMO DOMAIN-CONTAINING PROTEIN"/>
    <property type="match status" value="1"/>
</dbReference>
<gene>
    <name evidence="3" type="primary">LOC114077178</name>
</gene>
<dbReference type="InterPro" id="IPR056924">
    <property type="entry name" value="SH3_Tf2-1"/>
</dbReference>
<dbReference type="GeneID" id="114077178"/>
<name>A0ABM1VA90_SOLPN</name>
<evidence type="ECO:0000259" key="1">
    <source>
        <dbReference type="Pfam" id="PF24626"/>
    </source>
</evidence>
<protein>
    <submittedName>
        <fullName evidence="3">Uncharacterized protein LOC114077178</fullName>
    </submittedName>
</protein>
<feature type="domain" description="Tf2-1-like SH3-like" evidence="1">
    <location>
        <begin position="32"/>
        <end position="62"/>
    </location>
</feature>
<accession>A0ABM1VA90</accession>
<keyword evidence="2" id="KW-1185">Reference proteome</keyword>
<proteinExistence type="predicted"/>
<dbReference type="RefSeq" id="XP_027772658.1">
    <property type="nucleotide sequence ID" value="XM_027916857.1"/>
</dbReference>
<reference evidence="2" key="1">
    <citation type="journal article" date="2014" name="Nat. Genet.">
        <title>The genome of the stress-tolerant wild tomato species Solanum pennellii.</title>
        <authorList>
            <person name="Bolger A."/>
            <person name="Scossa F."/>
            <person name="Bolger M.E."/>
            <person name="Lanz C."/>
            <person name="Maumus F."/>
            <person name="Tohge T."/>
            <person name="Quesneville H."/>
            <person name="Alseekh S."/>
            <person name="Sorensen I."/>
            <person name="Lichtenstein G."/>
            <person name="Fich E.A."/>
            <person name="Conte M."/>
            <person name="Keller H."/>
            <person name="Schneeberger K."/>
            <person name="Schwacke R."/>
            <person name="Ofner I."/>
            <person name="Vrebalov J."/>
            <person name="Xu Y."/>
            <person name="Osorio S."/>
            <person name="Aflitos S.A."/>
            <person name="Schijlen E."/>
            <person name="Jimenez-Gomez J.M."/>
            <person name="Ryngajllo M."/>
            <person name="Kimura S."/>
            <person name="Kumar R."/>
            <person name="Koenig D."/>
            <person name="Headland L.R."/>
            <person name="Maloof J.N."/>
            <person name="Sinha N."/>
            <person name="van Ham R.C."/>
            <person name="Lankhorst R.K."/>
            <person name="Mao L."/>
            <person name="Vogel A."/>
            <person name="Arsova B."/>
            <person name="Panstruga R."/>
            <person name="Fei Z."/>
            <person name="Rose J.K."/>
            <person name="Zamir D."/>
            <person name="Carrari F."/>
            <person name="Giovannoni J.J."/>
            <person name="Weigel D."/>
            <person name="Usadel B."/>
            <person name="Fernie A.R."/>
        </authorList>
    </citation>
    <scope>NUCLEOTIDE SEQUENCE [LARGE SCALE GENOMIC DNA]</scope>
    <source>
        <strain evidence="2">cv. LA0716</strain>
    </source>
</reference>
<sequence>MRLCRMIRDRLATAYSHKKSYADNIKRALEFQRVGNVAYEMKLLQDYASVHPMFHVSMLKKYLGYPTSILLVEGSRVDENLSYEEVPIEISHRQVKRLRNKEVATVKVLWQNHLV</sequence>